<feature type="signal peptide" evidence="2">
    <location>
        <begin position="1"/>
        <end position="22"/>
    </location>
</feature>
<evidence type="ECO:0000256" key="1">
    <source>
        <dbReference type="SAM" id="MobiDB-lite"/>
    </source>
</evidence>
<dbReference type="RefSeq" id="WP_106890168.1">
    <property type="nucleotide sequence ID" value="NZ_CP027860.1"/>
</dbReference>
<protein>
    <submittedName>
        <fullName evidence="3">Uncharacterized protein</fullName>
    </submittedName>
</protein>
<organism evidence="3 4">
    <name type="scientific">Ahniella affigens</name>
    <dbReference type="NCBI Taxonomy" id="2021234"/>
    <lineage>
        <taxon>Bacteria</taxon>
        <taxon>Pseudomonadati</taxon>
        <taxon>Pseudomonadota</taxon>
        <taxon>Gammaproteobacteria</taxon>
        <taxon>Lysobacterales</taxon>
        <taxon>Rhodanobacteraceae</taxon>
        <taxon>Ahniella</taxon>
    </lineage>
</organism>
<dbReference type="AlphaFoldDB" id="A0A2P1PN28"/>
<dbReference type="EMBL" id="CP027860">
    <property type="protein sequence ID" value="AVP96239.1"/>
    <property type="molecule type" value="Genomic_DNA"/>
</dbReference>
<dbReference type="OrthoDB" id="9778998at2"/>
<evidence type="ECO:0000256" key="2">
    <source>
        <dbReference type="SAM" id="SignalP"/>
    </source>
</evidence>
<dbReference type="KEGG" id="xba:C7S18_03100"/>
<reference evidence="3 4" key="1">
    <citation type="submission" date="2018-03" db="EMBL/GenBank/DDBJ databases">
        <title>Ahniella affigens gen. nov., sp. nov., a gammaproteobacterium isolated from sandy soil near a stream.</title>
        <authorList>
            <person name="Ko Y."/>
            <person name="Kim J.-H."/>
        </authorList>
    </citation>
    <scope>NUCLEOTIDE SEQUENCE [LARGE SCALE GENOMIC DNA]</scope>
    <source>
        <strain evidence="3 4">D13</strain>
    </source>
</reference>
<dbReference type="Pfam" id="PF09826">
    <property type="entry name" value="Beta_propel"/>
    <property type="match status" value="1"/>
</dbReference>
<feature type="region of interest" description="Disordered" evidence="1">
    <location>
        <begin position="308"/>
        <end position="329"/>
    </location>
</feature>
<keyword evidence="4" id="KW-1185">Reference proteome</keyword>
<dbReference type="InterPro" id="IPR019198">
    <property type="entry name" value="Beta_propeller_containing"/>
</dbReference>
<dbReference type="Proteomes" id="UP000241074">
    <property type="component" value="Chromosome"/>
</dbReference>
<accession>A0A2P1PN28</accession>
<gene>
    <name evidence="3" type="ORF">C7S18_03100</name>
</gene>
<name>A0A2P1PN28_9GAMM</name>
<evidence type="ECO:0000313" key="4">
    <source>
        <dbReference type="Proteomes" id="UP000241074"/>
    </source>
</evidence>
<proteinExistence type="predicted"/>
<feature type="chain" id="PRO_5015103088" evidence="2">
    <location>
        <begin position="23"/>
        <end position="881"/>
    </location>
</feature>
<reference evidence="3 4" key="2">
    <citation type="submission" date="2018-03" db="EMBL/GenBank/DDBJ databases">
        <authorList>
            <person name="Keele B.F."/>
        </authorList>
    </citation>
    <scope>NUCLEOTIDE SEQUENCE [LARGE SCALE GENOMIC DNA]</scope>
    <source>
        <strain evidence="3 4">D13</strain>
    </source>
</reference>
<sequence length="881" mass="95482">MRVVALICLIIGAGLQSLTATAQTHVTAPNGRVVSEWWYQPSDPGWGLVLTHAGTQTVVLYTGFDANGQDLWQVGVGARSNQRIQADLLQSHWDAANARVDQQFVAGAIDLRYRDADHADLVLTQGGQAKTVQIERVISTRQSSVDDYSGLWHNPAQPGFGMALLTQGPVLAVVATAYDASGDPRWWLGYKLSKPNDPAAFPARRFQKRCQNGSCSVVEASAGNISIQPRSERELSAQLALADGFSQSPNAIVFQDHALYANLGEPASGRERPSDARPFHSDAALEDYYRMVQAATPELPFECLDFSPLPPGATGGPGGSVTSTQETSVDEGDLLARSGDLVVHRVASTVFTSPPITLTEFRMTRIRDDRTEAQTIRILPLPDWQYADSALALPASNGQHRFALLTSNHQNGFAICCPQPVSVTPKTTLTIVRVNADDSVAIEWQYTVEARPGVLRRNGNDLLLLTNSSLLQSPDPNSPATVVTRPRWRFGNDAPQMLLKPANTWLGGFQPGTLGSTVMTVHRIPLSAPTAVQHFSMLMSQAQMYVGNDTIYLASQRQDPSSFGIDNRILSYRTMTNIHKLGATTLAWRGSADVRGTLAAGSRTTWGLQEKAGDLRVFTAIRDLQSGDTLTAGLLTVLRENSATQHLDVHASLPNANRPDPLGNAGASAQNVRLFQDRLQFLALPAPNPLFDIDLSNSDDPKIAGRLDLSAYSEYVYRLPDQKLLGFGVDATGTGATPLASEGLKLSLFDNRQVSEPVSAQQHFYFGGAASEMPLRNDPHAISVTDTGTDSIWLTTPVRLGIDATPGVTEPLSVLRMLFSRSSGRLLEAKNIPTDNPADDPIRTSDARTVIYGNQLYLFLDHGIFGNRLDSQSGLLPRLNP</sequence>
<evidence type="ECO:0000313" key="3">
    <source>
        <dbReference type="EMBL" id="AVP96239.1"/>
    </source>
</evidence>
<keyword evidence="2" id="KW-0732">Signal</keyword>